<dbReference type="EMBL" id="JAGSIE010000009">
    <property type="protein sequence ID" value="MBR7553189.1"/>
    <property type="molecule type" value="Genomic_DNA"/>
</dbReference>
<proteinExistence type="predicted"/>
<dbReference type="SUPFAM" id="SSF55718">
    <property type="entry name" value="SCP-like"/>
    <property type="match status" value="1"/>
</dbReference>
<reference evidence="2 3" key="1">
    <citation type="submission" date="2021-04" db="EMBL/GenBank/DDBJ databases">
        <title>Allobacillus sp. nov. SKP8-2 isolated from shrimp paste.</title>
        <authorList>
            <person name="Tanasupawat S."/>
            <person name="Yiamsombat S."/>
            <person name="Kanchanasin P."/>
            <person name="Kuncharoen N."/>
        </authorList>
    </citation>
    <scope>NUCLEOTIDE SEQUENCE [LARGE SCALE GENOMIC DNA]</scope>
    <source>
        <strain evidence="2 3">SKP8-2</strain>
    </source>
</reference>
<dbReference type="AlphaFoldDB" id="A0A941CT27"/>
<protein>
    <submittedName>
        <fullName evidence="2">SCP2 sterol-binding domain-containing protein</fullName>
    </submittedName>
</protein>
<accession>A0A941CT27</accession>
<evidence type="ECO:0000313" key="2">
    <source>
        <dbReference type="EMBL" id="MBR7553189.1"/>
    </source>
</evidence>
<comment type="caution">
    <text evidence="2">The sequence shown here is derived from an EMBL/GenBank/DDBJ whole genome shotgun (WGS) entry which is preliminary data.</text>
</comment>
<keyword evidence="3" id="KW-1185">Reference proteome</keyword>
<gene>
    <name evidence="2" type="ORF">KC820_03370</name>
</gene>
<evidence type="ECO:0000259" key="1">
    <source>
        <dbReference type="Pfam" id="PF02036"/>
    </source>
</evidence>
<sequence>MKEKLQALVKKMNEDPSRLDHLSATYNFILSEGEAYSVEFFERGVELSEEATDKAKCSLRLKEENLHKLLDGQLNATSAFMMGKIKVDGNIGLALKLQNVLNNYR</sequence>
<dbReference type="RefSeq" id="WP_212368076.1">
    <property type="nucleotide sequence ID" value="NZ_JAGSIE010000009.1"/>
</dbReference>
<dbReference type="Proteomes" id="UP000675431">
    <property type="component" value="Unassembled WGS sequence"/>
</dbReference>
<dbReference type="Pfam" id="PF02036">
    <property type="entry name" value="SCP2"/>
    <property type="match status" value="1"/>
</dbReference>
<evidence type="ECO:0000313" key="3">
    <source>
        <dbReference type="Proteomes" id="UP000675431"/>
    </source>
</evidence>
<name>A0A941CT27_9BACI</name>
<organism evidence="2 3">
    <name type="scientific">Allobacillus saliphilus</name>
    <dbReference type="NCBI Taxonomy" id="2912308"/>
    <lineage>
        <taxon>Bacteria</taxon>
        <taxon>Bacillati</taxon>
        <taxon>Bacillota</taxon>
        <taxon>Bacilli</taxon>
        <taxon>Bacillales</taxon>
        <taxon>Bacillaceae</taxon>
        <taxon>Allobacillus</taxon>
    </lineage>
</organism>
<dbReference type="Gene3D" id="3.30.1050.10">
    <property type="entry name" value="SCP2 sterol-binding domain"/>
    <property type="match status" value="1"/>
</dbReference>
<feature type="domain" description="SCP2" evidence="1">
    <location>
        <begin position="7"/>
        <end position="101"/>
    </location>
</feature>
<dbReference type="InterPro" id="IPR003033">
    <property type="entry name" value="SCP2_sterol-bd_dom"/>
</dbReference>
<dbReference type="InterPro" id="IPR036527">
    <property type="entry name" value="SCP2_sterol-bd_dom_sf"/>
</dbReference>